<proteinExistence type="predicted"/>
<sequence length="137" mass="13479">MPAGGGSSGVDGFAAQDTRGGGGGPRERRSGQTGGHSRGDTRGEGLAENESVQAPHQTKSGHSNSSEFSEHANWSSAGSAPAPAHPGSHGQGRGRGGGGGSYRGGSRFGQPSGAVSSGNNEAVRPQHQANGVASVHQ</sequence>
<dbReference type="Proteomes" id="UP000784294">
    <property type="component" value="Unassembled WGS sequence"/>
</dbReference>
<dbReference type="AlphaFoldDB" id="A0A448WNI5"/>
<feature type="compositionally biased region" description="Gly residues" evidence="1">
    <location>
        <begin position="89"/>
        <end position="107"/>
    </location>
</feature>
<protein>
    <submittedName>
        <fullName evidence="2">Uncharacterized protein</fullName>
    </submittedName>
</protein>
<evidence type="ECO:0000313" key="2">
    <source>
        <dbReference type="EMBL" id="VEL16149.1"/>
    </source>
</evidence>
<organism evidence="2 3">
    <name type="scientific">Protopolystoma xenopodis</name>
    <dbReference type="NCBI Taxonomy" id="117903"/>
    <lineage>
        <taxon>Eukaryota</taxon>
        <taxon>Metazoa</taxon>
        <taxon>Spiralia</taxon>
        <taxon>Lophotrochozoa</taxon>
        <taxon>Platyhelminthes</taxon>
        <taxon>Monogenea</taxon>
        <taxon>Polyopisthocotylea</taxon>
        <taxon>Polystomatidea</taxon>
        <taxon>Polystomatidae</taxon>
        <taxon>Protopolystoma</taxon>
    </lineage>
</organism>
<comment type="caution">
    <text evidence="2">The sequence shown here is derived from an EMBL/GenBank/DDBJ whole genome shotgun (WGS) entry which is preliminary data.</text>
</comment>
<accession>A0A448WNI5</accession>
<dbReference type="EMBL" id="CAAALY010027333">
    <property type="protein sequence ID" value="VEL16149.1"/>
    <property type="molecule type" value="Genomic_DNA"/>
</dbReference>
<feature type="compositionally biased region" description="Low complexity" evidence="1">
    <location>
        <begin position="75"/>
        <end position="88"/>
    </location>
</feature>
<reference evidence="2" key="1">
    <citation type="submission" date="2018-11" db="EMBL/GenBank/DDBJ databases">
        <authorList>
            <consortium name="Pathogen Informatics"/>
        </authorList>
    </citation>
    <scope>NUCLEOTIDE SEQUENCE</scope>
</reference>
<feature type="compositionally biased region" description="Polar residues" evidence="1">
    <location>
        <begin position="127"/>
        <end position="137"/>
    </location>
</feature>
<feature type="compositionally biased region" description="Polar residues" evidence="1">
    <location>
        <begin position="50"/>
        <end position="67"/>
    </location>
</feature>
<evidence type="ECO:0000256" key="1">
    <source>
        <dbReference type="SAM" id="MobiDB-lite"/>
    </source>
</evidence>
<evidence type="ECO:0000313" key="3">
    <source>
        <dbReference type="Proteomes" id="UP000784294"/>
    </source>
</evidence>
<name>A0A448WNI5_9PLAT</name>
<feature type="region of interest" description="Disordered" evidence="1">
    <location>
        <begin position="1"/>
        <end position="137"/>
    </location>
</feature>
<gene>
    <name evidence="2" type="ORF">PXEA_LOCUS9589</name>
</gene>
<keyword evidence="3" id="KW-1185">Reference proteome</keyword>